<dbReference type="Proteomes" id="UP000321949">
    <property type="component" value="Unassembled WGS sequence"/>
</dbReference>
<feature type="signal peptide" evidence="2">
    <location>
        <begin position="1"/>
        <end position="26"/>
    </location>
</feature>
<proteinExistence type="predicted"/>
<reference evidence="3 4" key="1">
    <citation type="submission" date="2019-08" db="EMBL/GenBank/DDBJ databases">
        <authorList>
            <person name="Dong K."/>
        </authorList>
    </citation>
    <scope>NUCLEOTIDE SEQUENCE [LARGE SCALE GENOMIC DNA]</scope>
    <source>
        <strain evidence="3 4">K-1</strain>
    </source>
</reference>
<protein>
    <submittedName>
        <fullName evidence="3">Cell wall protein</fullName>
    </submittedName>
</protein>
<keyword evidence="2" id="KW-0732">Signal</keyword>
<dbReference type="RefSeq" id="WP_147050027.1">
    <property type="nucleotide sequence ID" value="NZ_BKAH01000004.1"/>
</dbReference>
<gene>
    <name evidence="3" type="ORF">FVP74_11450</name>
</gene>
<keyword evidence="1" id="KW-0812">Transmembrane</keyword>
<evidence type="ECO:0000313" key="4">
    <source>
        <dbReference type="Proteomes" id="UP000321949"/>
    </source>
</evidence>
<name>A0A5C8HV43_9MICO</name>
<feature type="transmembrane region" description="Helical" evidence="1">
    <location>
        <begin position="195"/>
        <end position="217"/>
    </location>
</feature>
<keyword evidence="1" id="KW-0472">Membrane</keyword>
<feature type="chain" id="PRO_5022659985" evidence="2">
    <location>
        <begin position="27"/>
        <end position="223"/>
    </location>
</feature>
<dbReference type="EMBL" id="VRSX01000005">
    <property type="protein sequence ID" value="TXK09128.1"/>
    <property type="molecule type" value="Genomic_DNA"/>
</dbReference>
<keyword evidence="4" id="KW-1185">Reference proteome</keyword>
<evidence type="ECO:0000256" key="1">
    <source>
        <dbReference type="SAM" id="Phobius"/>
    </source>
</evidence>
<sequence length="223" mass="22926">MDKRSIFAAVVAAALLVLAAPAAATADVGAGTVRVVDRDVDYTPDKPKEPSLAGSRVDVVCLRDAPWITFEVTLTDPDRQSTGDRAVLVISDGTHEVSLPLGTLASGRVAGSVLWPGAAVSGGVGTGWPGWVYEGGQWRETAGNFAWTRGDVRAWIRVDPELAVPLAYPPATSGCAAPTGSIQGRLAATGTSGDILLPLVLAGAGAAAVGLVVVLSVRRRHRV</sequence>
<dbReference type="AlphaFoldDB" id="A0A5C8HV43"/>
<organism evidence="3 4">
    <name type="scientific">Microbacterium saccharophilum</name>
    <dbReference type="NCBI Taxonomy" id="1213358"/>
    <lineage>
        <taxon>Bacteria</taxon>
        <taxon>Bacillati</taxon>
        <taxon>Actinomycetota</taxon>
        <taxon>Actinomycetes</taxon>
        <taxon>Micrococcales</taxon>
        <taxon>Microbacteriaceae</taxon>
        <taxon>Microbacterium</taxon>
    </lineage>
</organism>
<comment type="caution">
    <text evidence="3">The sequence shown here is derived from an EMBL/GenBank/DDBJ whole genome shotgun (WGS) entry which is preliminary data.</text>
</comment>
<keyword evidence="1" id="KW-1133">Transmembrane helix</keyword>
<evidence type="ECO:0000256" key="2">
    <source>
        <dbReference type="SAM" id="SignalP"/>
    </source>
</evidence>
<accession>A0A5C8HV43</accession>
<evidence type="ECO:0000313" key="3">
    <source>
        <dbReference type="EMBL" id="TXK09128.1"/>
    </source>
</evidence>
<dbReference type="OrthoDB" id="3783029at2"/>